<name>A0A5C8HW55_9MICO</name>
<keyword evidence="2" id="KW-1185">Reference proteome</keyword>
<dbReference type="AlphaFoldDB" id="A0A5C8HW55"/>
<sequence length="387" mass="41803">MTPIFKATTAADFLALVPRLAGFSPSRSLVLVPFAGNRTLGVMRLDLPDDTDDVERMASTFIGLICRIATADALAPVVYTDAAFAESEGLPHDRLMSALLARADICGLDVRDALCVASDGWGSYIDPGCPPEGRDLAELRLDRAELDDLPLDPGDQSTGHTLPPVDLAEKERVGRALHDLSFAVSVLQNETWADPDVPDDPARIDPRALAAAEALDDLPLLLEDALDWDPSRLDAFQIATLGWSLARPALRDIALTQWCRDLEAGDRAAEAQLRWQDGETYPDELASSMWGEGPRPDPERLGLALELSRRVAAAVPREDRPGALAACAWLSWALGRSTHAAAYAGEAVKIDPAHGLSEIVLTFVANAHLPEWVFERPVPHGPVTQVI</sequence>
<accession>A0A5C8HW55</accession>
<comment type="caution">
    <text evidence="1">The sequence shown here is derived from an EMBL/GenBank/DDBJ whole genome shotgun (WGS) entry which is preliminary data.</text>
</comment>
<protein>
    <submittedName>
        <fullName evidence="1">DUF4192 family protein</fullName>
    </submittedName>
</protein>
<proteinExistence type="predicted"/>
<dbReference type="Pfam" id="PF13830">
    <property type="entry name" value="DUF4192"/>
    <property type="match status" value="1"/>
</dbReference>
<dbReference type="OrthoDB" id="4954868at2"/>
<gene>
    <name evidence="1" type="ORF">FVP77_10380</name>
</gene>
<evidence type="ECO:0000313" key="1">
    <source>
        <dbReference type="EMBL" id="TXK09345.1"/>
    </source>
</evidence>
<dbReference type="RefSeq" id="WP_147894563.1">
    <property type="nucleotide sequence ID" value="NZ_BAAANR010000001.1"/>
</dbReference>
<organism evidence="1 2">
    <name type="scientific">Microbacterium hatanonis</name>
    <dbReference type="NCBI Taxonomy" id="404366"/>
    <lineage>
        <taxon>Bacteria</taxon>
        <taxon>Bacillati</taxon>
        <taxon>Actinomycetota</taxon>
        <taxon>Actinomycetes</taxon>
        <taxon>Micrococcales</taxon>
        <taxon>Microbacteriaceae</taxon>
        <taxon>Microbacterium</taxon>
    </lineage>
</organism>
<evidence type="ECO:0000313" key="2">
    <source>
        <dbReference type="Proteomes" id="UP000321034"/>
    </source>
</evidence>
<dbReference type="Proteomes" id="UP000321034">
    <property type="component" value="Unassembled WGS sequence"/>
</dbReference>
<dbReference type="EMBL" id="VRSV01000002">
    <property type="protein sequence ID" value="TXK09345.1"/>
    <property type="molecule type" value="Genomic_DNA"/>
</dbReference>
<reference evidence="1 2" key="1">
    <citation type="submission" date="2019-08" db="EMBL/GenBank/DDBJ databases">
        <authorList>
            <person name="Dong K."/>
        </authorList>
    </citation>
    <scope>NUCLEOTIDE SEQUENCE [LARGE SCALE GENOMIC DNA]</scope>
    <source>
        <strain evidence="1 2">JCM14558</strain>
    </source>
</reference>
<dbReference type="InterPro" id="IPR025447">
    <property type="entry name" value="DUF4192"/>
</dbReference>